<dbReference type="Gene3D" id="1.10.1060.10">
    <property type="entry name" value="Alpha-helical ferredoxin"/>
    <property type="match status" value="1"/>
</dbReference>
<dbReference type="Pfam" id="PF13183">
    <property type="entry name" value="Fer4_8"/>
    <property type="match status" value="1"/>
</dbReference>
<dbReference type="SUPFAM" id="SSF46548">
    <property type="entry name" value="alpha-helical ferredoxin"/>
    <property type="match status" value="1"/>
</dbReference>
<dbReference type="InterPro" id="IPR024185">
    <property type="entry name" value="FTHF_cligase-like_sf"/>
</dbReference>
<name>A0A0U2L618_9EURY</name>
<dbReference type="Proteomes" id="UP000067738">
    <property type="component" value="Chromosome"/>
</dbReference>
<keyword evidence="2" id="KW-0479">Metal-binding</keyword>
<dbReference type="PROSITE" id="PS51379">
    <property type="entry name" value="4FE4S_FER_2"/>
    <property type="match status" value="1"/>
</dbReference>
<feature type="domain" description="4Fe-4S ferredoxin-type" evidence="5">
    <location>
        <begin position="287"/>
        <end position="319"/>
    </location>
</feature>
<dbReference type="InterPro" id="IPR037171">
    <property type="entry name" value="NagB/RpiA_transferase-like"/>
</dbReference>
<dbReference type="Gene3D" id="3.40.50.10420">
    <property type="entry name" value="NagB/RpiA/CoA transferase-like"/>
    <property type="match status" value="1"/>
</dbReference>
<keyword evidence="1" id="KW-0813">Transport</keyword>
<dbReference type="PANTHER" id="PTHR47153:SF2">
    <property type="entry name" value="LACTATE UTILIZATION PROTEIN B"/>
    <property type="match status" value="1"/>
</dbReference>
<dbReference type="InterPro" id="IPR009051">
    <property type="entry name" value="Helical_ferredxn"/>
</dbReference>
<keyword evidence="2" id="KW-0411">Iron-sulfur</keyword>
<organism evidence="6 7">
    <name type="scientific">Methanobrevibacter millerae</name>
    <dbReference type="NCBI Taxonomy" id="230361"/>
    <lineage>
        <taxon>Archaea</taxon>
        <taxon>Methanobacteriati</taxon>
        <taxon>Methanobacteriota</taxon>
        <taxon>Methanomada group</taxon>
        <taxon>Methanobacteria</taxon>
        <taxon>Methanobacteriales</taxon>
        <taxon>Methanobacteriaceae</taxon>
        <taxon>Methanobrevibacter</taxon>
    </lineage>
</organism>
<dbReference type="PROSITE" id="PS00198">
    <property type="entry name" value="4FE4S_FER_1"/>
    <property type="match status" value="2"/>
</dbReference>
<dbReference type="GO" id="GO:0051539">
    <property type="term" value="F:4 iron, 4 sulfur cluster binding"/>
    <property type="evidence" value="ECO:0007669"/>
    <property type="project" value="UniProtKB-KW"/>
</dbReference>
<dbReference type="Pfam" id="PF02589">
    <property type="entry name" value="LUD_dom"/>
    <property type="match status" value="1"/>
</dbReference>
<evidence type="ECO:0000256" key="4">
    <source>
        <dbReference type="ARBA" id="ARBA00022982"/>
    </source>
</evidence>
<dbReference type="EMBL" id="CP011266">
    <property type="protein sequence ID" value="ALT69182.1"/>
    <property type="molecule type" value="Genomic_DNA"/>
</dbReference>
<evidence type="ECO:0000313" key="6">
    <source>
        <dbReference type="EMBL" id="ALT69182.1"/>
    </source>
</evidence>
<dbReference type="OrthoDB" id="23833at2157"/>
<evidence type="ECO:0000259" key="5">
    <source>
        <dbReference type="PROSITE" id="PS51379"/>
    </source>
</evidence>
<dbReference type="GO" id="GO:0016491">
    <property type="term" value="F:oxidoreductase activity"/>
    <property type="evidence" value="ECO:0007669"/>
    <property type="project" value="UniProtKB-ARBA"/>
</dbReference>
<dbReference type="PANTHER" id="PTHR47153">
    <property type="entry name" value="LACTATE UTILIZATION PROTEIN B"/>
    <property type="match status" value="1"/>
</dbReference>
<dbReference type="InterPro" id="IPR004452">
    <property type="entry name" value="LutB/LldF"/>
</dbReference>
<dbReference type="RefSeq" id="WP_058739434.1">
    <property type="nucleotide sequence ID" value="NZ_CP011266.1"/>
</dbReference>
<dbReference type="InterPro" id="IPR003741">
    <property type="entry name" value="LUD_dom"/>
</dbReference>
<keyword evidence="7" id="KW-1185">Reference proteome</keyword>
<proteinExistence type="predicted"/>
<gene>
    <name evidence="6" type="ORF">sm9_1401</name>
</gene>
<reference evidence="6 7" key="1">
    <citation type="submission" date="2015-04" db="EMBL/GenBank/DDBJ databases">
        <title>The complete genome sequence of the rumen methanogen Methanobrevibacter millerae SM9.</title>
        <authorList>
            <person name="Leahy S.C."/>
            <person name="Kelly W.J."/>
            <person name="Pacheco D.M."/>
            <person name="Li D."/>
            <person name="Altermann E."/>
            <person name="Attwood G.T."/>
        </authorList>
    </citation>
    <scope>NUCLEOTIDE SEQUENCE [LARGE SCALE GENOMIC DNA]</scope>
    <source>
        <strain evidence="6 7">SM9</strain>
    </source>
</reference>
<keyword evidence="3" id="KW-0677">Repeat</keyword>
<keyword evidence="2" id="KW-0408">Iron</keyword>
<dbReference type="InterPro" id="IPR017900">
    <property type="entry name" value="4Fe4S_Fe_S_CS"/>
</dbReference>
<dbReference type="GO" id="GO:0006089">
    <property type="term" value="P:lactate metabolic process"/>
    <property type="evidence" value="ECO:0007669"/>
    <property type="project" value="InterPro"/>
</dbReference>
<dbReference type="AlphaFoldDB" id="A0A0U2L618"/>
<evidence type="ECO:0000313" key="7">
    <source>
        <dbReference type="Proteomes" id="UP000067738"/>
    </source>
</evidence>
<keyword evidence="4" id="KW-0249">Electron transport</keyword>
<evidence type="ECO:0000256" key="1">
    <source>
        <dbReference type="ARBA" id="ARBA00022448"/>
    </source>
</evidence>
<dbReference type="PATRIC" id="fig|230361.4.peg.1445"/>
<dbReference type="GeneID" id="26736349"/>
<sequence length="400" mass="44255">MKSSELETMRMSFNTVKSRSSEIKDSPQVKRLEKRVREIKKYSIENSKELYSHAIESFKRNGIDVEFAETKEDAINIIFDLIDCYDNKVIAKAKSNTLGEINLKDELANKKWDVVETDLGDRILQLKKTDNKPVHPTGPASHLNVSEITNIVNDSLDSNVNPIPREIMELVRSDVLNRLENASVGISGANAIASEEGSCVMVHNEGNISLVSLKDLHIIVAGIDKIVPTLEDAISVAKLETVYATGNYVTSYMNVISGPSKTADIEKKLLKNMYGAERVVVIFLDNGRSSASEECLWCIGCGNCVVHCPVYNAVGNEFGFNNYLGGRGVAMSKFIEDDETCYESGLYMCTLCGLCTLNCPVAIPTNEIIENMRKLSSEVGFYPKVHGKIKDNVSNNDSPY</sequence>
<dbReference type="InterPro" id="IPR017896">
    <property type="entry name" value="4Fe4S_Fe-S-bd"/>
</dbReference>
<accession>A0A0U2L618</accession>
<evidence type="ECO:0000256" key="2">
    <source>
        <dbReference type="ARBA" id="ARBA00022485"/>
    </source>
</evidence>
<dbReference type="KEGG" id="mmil:sm9_1401"/>
<evidence type="ECO:0000256" key="3">
    <source>
        <dbReference type="ARBA" id="ARBA00022737"/>
    </source>
</evidence>
<keyword evidence="2" id="KW-0004">4Fe-4S</keyword>
<dbReference type="SUPFAM" id="SSF100950">
    <property type="entry name" value="NagB/RpiA/CoA transferase-like"/>
    <property type="match status" value="1"/>
</dbReference>
<protein>
    <submittedName>
        <fullName evidence="6">4Fe-4S binding domain-containing protein</fullName>
    </submittedName>
</protein>